<evidence type="ECO:0000259" key="2">
    <source>
        <dbReference type="Pfam" id="PF00857"/>
    </source>
</evidence>
<evidence type="ECO:0000256" key="1">
    <source>
        <dbReference type="ARBA" id="ARBA00022801"/>
    </source>
</evidence>
<dbReference type="PANTHER" id="PTHR43540">
    <property type="entry name" value="PEROXYUREIDOACRYLATE/UREIDOACRYLATE AMIDOHYDROLASE-RELATED"/>
    <property type="match status" value="1"/>
</dbReference>
<sequence>MALTTLDAKTALVVVDLQRGIVALPTAPHPAREIVERSVTLLDAFRRHGLPVVLVNVTAGAPGRTDQGRRSADFPPGFADLLPELKQQPSDHLVTKRTWGAFTNTDLAAYLQQQGVTQVVLVGVATSIGVESTARFASEAGLNVTLVVDAMTDLNADAHSNSITRIFPRLGETGTTREVLDLLERSRAESLN</sequence>
<keyword evidence="1" id="KW-0378">Hydrolase</keyword>
<accession>A0A1H1J3Z8</accession>
<dbReference type="EMBL" id="FNKX01000002">
    <property type="protein sequence ID" value="SDR44228.1"/>
    <property type="molecule type" value="Genomic_DNA"/>
</dbReference>
<dbReference type="InterPro" id="IPR000868">
    <property type="entry name" value="Isochorismatase-like_dom"/>
</dbReference>
<dbReference type="GO" id="GO:0016787">
    <property type="term" value="F:hydrolase activity"/>
    <property type="evidence" value="ECO:0007669"/>
    <property type="project" value="UniProtKB-KW"/>
</dbReference>
<dbReference type="AlphaFoldDB" id="A0A1H1J3Z8"/>
<name>A0A1H1J3Z8_9BURK</name>
<proteinExistence type="predicted"/>
<reference evidence="4" key="1">
    <citation type="submission" date="2016-10" db="EMBL/GenBank/DDBJ databases">
        <authorList>
            <person name="Varghese N."/>
            <person name="Submissions S."/>
        </authorList>
    </citation>
    <scope>NUCLEOTIDE SEQUENCE [LARGE SCALE GENOMIC DNA]</scope>
    <source>
        <strain evidence="4">DUS833</strain>
    </source>
</reference>
<dbReference type="PANTHER" id="PTHR43540:SF7">
    <property type="entry name" value="ISOCHORISMATASE FAMILY PROTEIN YECD"/>
    <property type="match status" value="1"/>
</dbReference>
<keyword evidence="4" id="KW-1185">Reference proteome</keyword>
<dbReference type="SUPFAM" id="SSF52499">
    <property type="entry name" value="Isochorismatase-like hydrolases"/>
    <property type="match status" value="1"/>
</dbReference>
<dbReference type="CDD" id="cd00431">
    <property type="entry name" value="cysteine_hydrolases"/>
    <property type="match status" value="1"/>
</dbReference>
<dbReference type="STRING" id="157910.SAMN05445850_4056"/>
<protein>
    <submittedName>
        <fullName evidence="3">Nicotinamidase-related amidase</fullName>
    </submittedName>
</protein>
<dbReference type="Pfam" id="PF00857">
    <property type="entry name" value="Isochorismatase"/>
    <property type="match status" value="1"/>
</dbReference>
<dbReference type="InterPro" id="IPR050272">
    <property type="entry name" value="Isochorismatase-like_hydrls"/>
</dbReference>
<dbReference type="RefSeq" id="WP_090806317.1">
    <property type="nucleotide sequence ID" value="NZ_FNKX01000002.1"/>
</dbReference>
<evidence type="ECO:0000313" key="3">
    <source>
        <dbReference type="EMBL" id="SDR44228.1"/>
    </source>
</evidence>
<dbReference type="Gene3D" id="3.40.50.850">
    <property type="entry name" value="Isochorismatase-like"/>
    <property type="match status" value="1"/>
</dbReference>
<dbReference type="Proteomes" id="UP000199365">
    <property type="component" value="Unassembled WGS sequence"/>
</dbReference>
<evidence type="ECO:0000313" key="4">
    <source>
        <dbReference type="Proteomes" id="UP000199365"/>
    </source>
</evidence>
<gene>
    <name evidence="3" type="ORF">SAMN05445850_4056</name>
</gene>
<feature type="domain" description="Isochorismatase-like" evidence="2">
    <location>
        <begin position="10"/>
        <end position="177"/>
    </location>
</feature>
<organism evidence="3 4">
    <name type="scientific">Paraburkholderia tuberum</name>
    <dbReference type="NCBI Taxonomy" id="157910"/>
    <lineage>
        <taxon>Bacteria</taxon>
        <taxon>Pseudomonadati</taxon>
        <taxon>Pseudomonadota</taxon>
        <taxon>Betaproteobacteria</taxon>
        <taxon>Burkholderiales</taxon>
        <taxon>Burkholderiaceae</taxon>
        <taxon>Paraburkholderia</taxon>
    </lineage>
</organism>
<dbReference type="InterPro" id="IPR036380">
    <property type="entry name" value="Isochorismatase-like_sf"/>
</dbReference>